<evidence type="ECO:0000313" key="2">
    <source>
        <dbReference type="EMBL" id="EED90152.1"/>
    </source>
</evidence>
<dbReference type="AlphaFoldDB" id="B8C7R7"/>
<evidence type="ECO:0000256" key="1">
    <source>
        <dbReference type="SAM" id="MobiDB-lite"/>
    </source>
</evidence>
<accession>B8C7R7</accession>
<feature type="compositionally biased region" description="Polar residues" evidence="1">
    <location>
        <begin position="1"/>
        <end position="15"/>
    </location>
</feature>
<sequence length="270" mass="30513">MNTAVIHSGAKQQNEAAPPSSLMSSLDLDQKLKHRRQMSDDDDDDFTPDNDASVTKAVLQGIAACNLHTKDQAKSRPPIEVQDQMLNEAFHPSVPIGEEIEDISPAQYASLQSSLREFIRSDDSLKTKTIMQHQLAEYHTLLDHMSALSMHCRALDEQNSLLRNECHKRDYKIAALLHETRTLRLLVAHRGRQESLVGGSGLTHQQIHHQQHQLQQQYLSNNVQRVQGNYSPSELQTMQMNEQGRHTMSSESEEMDITLQGSADGRSFIR</sequence>
<feature type="region of interest" description="Disordered" evidence="1">
    <location>
        <begin position="241"/>
        <end position="270"/>
    </location>
</feature>
<organism evidence="2 3">
    <name type="scientific">Thalassiosira pseudonana</name>
    <name type="common">Marine diatom</name>
    <name type="synonym">Cyclotella nana</name>
    <dbReference type="NCBI Taxonomy" id="35128"/>
    <lineage>
        <taxon>Eukaryota</taxon>
        <taxon>Sar</taxon>
        <taxon>Stramenopiles</taxon>
        <taxon>Ochrophyta</taxon>
        <taxon>Bacillariophyta</taxon>
        <taxon>Coscinodiscophyceae</taxon>
        <taxon>Thalassiosirophycidae</taxon>
        <taxon>Thalassiosirales</taxon>
        <taxon>Thalassiosiraceae</taxon>
        <taxon>Thalassiosira</taxon>
    </lineage>
</organism>
<reference evidence="2 3" key="1">
    <citation type="journal article" date="2004" name="Science">
        <title>The genome of the diatom Thalassiosira pseudonana: ecology, evolution, and metabolism.</title>
        <authorList>
            <person name="Armbrust E.V."/>
            <person name="Berges J.A."/>
            <person name="Bowler C."/>
            <person name="Green B.R."/>
            <person name="Martinez D."/>
            <person name="Putnam N.H."/>
            <person name="Zhou S."/>
            <person name="Allen A.E."/>
            <person name="Apt K.E."/>
            <person name="Bechner M."/>
            <person name="Brzezinski M.A."/>
            <person name="Chaal B.K."/>
            <person name="Chiovitti A."/>
            <person name="Davis A.K."/>
            <person name="Demarest M.S."/>
            <person name="Detter J.C."/>
            <person name="Glavina T."/>
            <person name="Goodstein D."/>
            <person name="Hadi M.Z."/>
            <person name="Hellsten U."/>
            <person name="Hildebrand M."/>
            <person name="Jenkins B.D."/>
            <person name="Jurka J."/>
            <person name="Kapitonov V.V."/>
            <person name="Kroger N."/>
            <person name="Lau W.W."/>
            <person name="Lane T.W."/>
            <person name="Larimer F.W."/>
            <person name="Lippmeier J.C."/>
            <person name="Lucas S."/>
            <person name="Medina M."/>
            <person name="Montsant A."/>
            <person name="Obornik M."/>
            <person name="Parker M.S."/>
            <person name="Palenik B."/>
            <person name="Pazour G.J."/>
            <person name="Richardson P.M."/>
            <person name="Rynearson T.A."/>
            <person name="Saito M.A."/>
            <person name="Schwartz D.C."/>
            <person name="Thamatrakoln K."/>
            <person name="Valentin K."/>
            <person name="Vardi A."/>
            <person name="Wilkerson F.P."/>
            <person name="Rokhsar D.S."/>
        </authorList>
    </citation>
    <scope>NUCLEOTIDE SEQUENCE [LARGE SCALE GENOMIC DNA]</scope>
    <source>
        <strain evidence="2 3">CCMP1335</strain>
    </source>
</reference>
<dbReference type="KEGG" id="tps:THAPSDRAFT_7870"/>
<proteinExistence type="predicted"/>
<dbReference type="GeneID" id="7444990"/>
<dbReference type="HOGENOM" id="CLU_1032406_0_0_1"/>
<gene>
    <name evidence="2" type="ORF">THAPSDRAFT_7870</name>
</gene>
<keyword evidence="3" id="KW-1185">Reference proteome</keyword>
<dbReference type="Proteomes" id="UP000001449">
    <property type="component" value="Chromosome 9"/>
</dbReference>
<feature type="compositionally biased region" description="Polar residues" evidence="1">
    <location>
        <begin position="241"/>
        <end position="250"/>
    </location>
</feature>
<dbReference type="EMBL" id="CM000645">
    <property type="protein sequence ID" value="EED90152.1"/>
    <property type="molecule type" value="Genomic_DNA"/>
</dbReference>
<feature type="region of interest" description="Disordered" evidence="1">
    <location>
        <begin position="1"/>
        <end position="51"/>
    </location>
</feature>
<name>B8C7R7_THAPS</name>
<dbReference type="InParanoid" id="B8C7R7"/>
<dbReference type="RefSeq" id="XP_002292177.1">
    <property type="nucleotide sequence ID" value="XM_002292141.1"/>
</dbReference>
<reference evidence="2 3" key="2">
    <citation type="journal article" date="2008" name="Nature">
        <title>The Phaeodactylum genome reveals the evolutionary history of diatom genomes.</title>
        <authorList>
            <person name="Bowler C."/>
            <person name="Allen A.E."/>
            <person name="Badger J.H."/>
            <person name="Grimwood J."/>
            <person name="Jabbari K."/>
            <person name="Kuo A."/>
            <person name="Maheswari U."/>
            <person name="Martens C."/>
            <person name="Maumus F."/>
            <person name="Otillar R.P."/>
            <person name="Rayko E."/>
            <person name="Salamov A."/>
            <person name="Vandepoele K."/>
            <person name="Beszteri B."/>
            <person name="Gruber A."/>
            <person name="Heijde M."/>
            <person name="Katinka M."/>
            <person name="Mock T."/>
            <person name="Valentin K."/>
            <person name="Verret F."/>
            <person name="Berges J.A."/>
            <person name="Brownlee C."/>
            <person name="Cadoret J.P."/>
            <person name="Chiovitti A."/>
            <person name="Choi C.J."/>
            <person name="Coesel S."/>
            <person name="De Martino A."/>
            <person name="Detter J.C."/>
            <person name="Durkin C."/>
            <person name="Falciatore A."/>
            <person name="Fournet J."/>
            <person name="Haruta M."/>
            <person name="Huysman M.J."/>
            <person name="Jenkins B.D."/>
            <person name="Jiroutova K."/>
            <person name="Jorgensen R.E."/>
            <person name="Joubert Y."/>
            <person name="Kaplan A."/>
            <person name="Kroger N."/>
            <person name="Kroth P.G."/>
            <person name="La Roche J."/>
            <person name="Lindquist E."/>
            <person name="Lommer M."/>
            <person name="Martin-Jezequel V."/>
            <person name="Lopez P.J."/>
            <person name="Lucas S."/>
            <person name="Mangogna M."/>
            <person name="McGinnis K."/>
            <person name="Medlin L.K."/>
            <person name="Montsant A."/>
            <person name="Oudot-Le Secq M.P."/>
            <person name="Napoli C."/>
            <person name="Obornik M."/>
            <person name="Parker M.S."/>
            <person name="Petit J.L."/>
            <person name="Porcel B.M."/>
            <person name="Poulsen N."/>
            <person name="Robison M."/>
            <person name="Rychlewski L."/>
            <person name="Rynearson T.A."/>
            <person name="Schmutz J."/>
            <person name="Shapiro H."/>
            <person name="Siaut M."/>
            <person name="Stanley M."/>
            <person name="Sussman M.R."/>
            <person name="Taylor A.R."/>
            <person name="Vardi A."/>
            <person name="von Dassow P."/>
            <person name="Vyverman W."/>
            <person name="Willis A."/>
            <person name="Wyrwicz L.S."/>
            <person name="Rokhsar D.S."/>
            <person name="Weissenbach J."/>
            <person name="Armbrust E.V."/>
            <person name="Green B.R."/>
            <person name="Van de Peer Y."/>
            <person name="Grigoriev I.V."/>
        </authorList>
    </citation>
    <scope>NUCLEOTIDE SEQUENCE [LARGE SCALE GENOMIC DNA]</scope>
    <source>
        <strain evidence="2 3">CCMP1335</strain>
    </source>
</reference>
<dbReference type="PaxDb" id="35128-Thaps7870"/>
<evidence type="ECO:0000313" key="3">
    <source>
        <dbReference type="Proteomes" id="UP000001449"/>
    </source>
</evidence>
<protein>
    <submittedName>
        <fullName evidence="2">Uncharacterized protein</fullName>
    </submittedName>
</protein>